<dbReference type="EMBL" id="CP038152">
    <property type="protein sequence ID" value="QBR04087.1"/>
    <property type="molecule type" value="Genomic_DNA"/>
</dbReference>
<dbReference type="AlphaFoldDB" id="A0A4P7D9G8"/>
<geneLocation type="plasmid" evidence="2 3">
    <name>unnamed1</name>
</geneLocation>
<name>A0A4P7D9G8_9BURK</name>
<evidence type="ECO:0000313" key="3">
    <source>
        <dbReference type="Proteomes" id="UP000295727"/>
    </source>
</evidence>
<sequence length="211" mass="23926">MPATLCRICTRCGTTPYKFVVRWVESSDRSTATRIAAQSAGKSRTVQTCNRMGRMIGVRARDLSRVSEETLVHYPLYVQRRDGKGYRGTFADFPWLEMERDTIDDLALVAQRLVQRMYHRSARIIPAPTSDTSKLQALEMDDGDGLWIFVDIDLADVQSSSVFVRLSLGKRLLQEIDQSARRHHMGRSAYVALACVHELAHEGDDRALPRL</sequence>
<accession>A0A4P7D9G8</accession>
<evidence type="ECO:0000259" key="1">
    <source>
        <dbReference type="Pfam" id="PF15919"/>
    </source>
</evidence>
<keyword evidence="3" id="KW-1185">Reference proteome</keyword>
<evidence type="ECO:0000313" key="2">
    <source>
        <dbReference type="EMBL" id="QBR04087.1"/>
    </source>
</evidence>
<dbReference type="InterPro" id="IPR031807">
    <property type="entry name" value="HicB-like"/>
</dbReference>
<protein>
    <recommendedName>
        <fullName evidence="1">HicB-like antitoxin of toxin-antitoxin system domain-containing protein</fullName>
    </recommendedName>
</protein>
<dbReference type="KEGG" id="ppai:E1956_43805"/>
<feature type="domain" description="HicB-like antitoxin of toxin-antitoxin system" evidence="1">
    <location>
        <begin position="74"/>
        <end position="193"/>
    </location>
</feature>
<reference evidence="2 3" key="1">
    <citation type="submission" date="2019-03" db="EMBL/GenBank/DDBJ databases">
        <title>Paraburkholderia sp. 7MH5, isolated from subtropical forest soil.</title>
        <authorList>
            <person name="Gao Z.-H."/>
            <person name="Qiu L.-H."/>
        </authorList>
    </citation>
    <scope>NUCLEOTIDE SEQUENCE [LARGE SCALE GENOMIC DNA]</scope>
    <source>
        <strain evidence="2 3">7MH5</strain>
        <plasmid evidence="2 3">unnamed1</plasmid>
    </source>
</reference>
<dbReference type="OrthoDB" id="8944423at2"/>
<organism evidence="2 3">
    <name type="scientific">Paraburkholderia pallida</name>
    <dbReference type="NCBI Taxonomy" id="2547399"/>
    <lineage>
        <taxon>Bacteria</taxon>
        <taxon>Pseudomonadati</taxon>
        <taxon>Pseudomonadota</taxon>
        <taxon>Betaproteobacteria</taxon>
        <taxon>Burkholderiales</taxon>
        <taxon>Burkholderiaceae</taxon>
        <taxon>Paraburkholderia</taxon>
    </lineage>
</organism>
<proteinExistence type="predicted"/>
<gene>
    <name evidence="2" type="ORF">E1956_43805</name>
</gene>
<dbReference type="Proteomes" id="UP000295727">
    <property type="component" value="Plasmid unnamed1"/>
</dbReference>
<keyword evidence="2" id="KW-0614">Plasmid</keyword>
<dbReference type="Pfam" id="PF15919">
    <property type="entry name" value="HicB_lk_antitox"/>
    <property type="match status" value="1"/>
</dbReference>